<reference evidence="2" key="1">
    <citation type="submission" date="2006-06" db="EMBL/GenBank/DDBJ databases">
        <title>Complete sequence of chromosome of Mycobacterium sp. MCS.</title>
        <authorList>
            <consortium name="US DOE Joint Genome Institute"/>
            <person name="Copeland A."/>
            <person name="Lucas S."/>
            <person name="Lapidus A."/>
            <person name="Barry K."/>
            <person name="Detter J.C."/>
            <person name="Glavina del Rio T."/>
            <person name="Hammon N."/>
            <person name="Israni S."/>
            <person name="Dalin E."/>
            <person name="Tice H."/>
            <person name="Pitluck S."/>
            <person name="Martinez M."/>
            <person name="Schmutz J."/>
            <person name="Larimer F."/>
            <person name="Land M."/>
            <person name="Hauser L."/>
            <person name="Kyrpides N."/>
            <person name="Kim E."/>
            <person name="Miller C.D."/>
            <person name="Hughes J.E."/>
            <person name="Anderson A.J."/>
            <person name="Sims R.C."/>
            <person name="Richardson P."/>
        </authorList>
    </citation>
    <scope>NUCLEOTIDE SEQUENCE [LARGE SCALE GENOMIC DNA]</scope>
    <source>
        <strain evidence="2">MCS</strain>
    </source>
</reference>
<evidence type="ECO:0000256" key="1">
    <source>
        <dbReference type="SAM" id="MobiDB-lite"/>
    </source>
</evidence>
<feature type="region of interest" description="Disordered" evidence="1">
    <location>
        <begin position="1"/>
        <end position="20"/>
    </location>
</feature>
<name>A0A5Q5BKZ9_MYCSS</name>
<sequence>MQLALHSVNSSPAPRRARLDRSEQMAELVNRLVSIQEAREKWLGGIGRTTLYELIKRGELTQVHVGRRAFITAESLAGYMNRLQEAATA</sequence>
<organism evidence="2">
    <name type="scientific">Mycobacterium sp. (strain MCS)</name>
    <dbReference type="NCBI Taxonomy" id="164756"/>
    <lineage>
        <taxon>Bacteria</taxon>
        <taxon>Bacillati</taxon>
        <taxon>Actinomycetota</taxon>
        <taxon>Actinomycetes</taxon>
        <taxon>Mycobacteriales</taxon>
        <taxon>Mycobacteriaceae</taxon>
        <taxon>Mycobacterium</taxon>
    </lineage>
</organism>
<dbReference type="KEGG" id="mmc:Mmcs_2921"/>
<accession>A0A5Q5BKZ9</accession>
<dbReference type="EMBL" id="CP000384">
    <property type="protein sequence ID" value="ABG09028.1"/>
    <property type="molecule type" value="Genomic_DNA"/>
</dbReference>
<gene>
    <name evidence="2" type="ordered locus">Mmcs_2921</name>
</gene>
<protein>
    <submittedName>
        <fullName evidence="2">Uncharacterized protein</fullName>
    </submittedName>
</protein>
<dbReference type="AlphaFoldDB" id="A0A5Q5BKZ9"/>
<evidence type="ECO:0000313" key="2">
    <source>
        <dbReference type="EMBL" id="ABG09028.1"/>
    </source>
</evidence>
<proteinExistence type="predicted"/>